<dbReference type="AlphaFoldDB" id="A0A163M1B7"/>
<name>A0A163M1B7_9BACL</name>
<gene>
    <name evidence="2" type="ORF">AWU65_23330</name>
</gene>
<evidence type="ECO:0000313" key="3">
    <source>
        <dbReference type="Proteomes" id="UP000076796"/>
    </source>
</evidence>
<protein>
    <submittedName>
        <fullName evidence="2">Uncharacterized protein</fullName>
    </submittedName>
</protein>
<evidence type="ECO:0000256" key="1">
    <source>
        <dbReference type="SAM" id="SignalP"/>
    </source>
</evidence>
<keyword evidence="1" id="KW-0732">Signal</keyword>
<dbReference type="Proteomes" id="UP000076796">
    <property type="component" value="Unassembled WGS sequence"/>
</dbReference>
<dbReference type="EMBL" id="LWMH01000001">
    <property type="protein sequence ID" value="KZS48655.1"/>
    <property type="molecule type" value="Genomic_DNA"/>
</dbReference>
<accession>A0A163M1B7</accession>
<sequence length="81" mass="8887">MNKKNKMNMWSIGLGSAFLMMMLASNDHVQDGQAQSGMASSAVRPNVAIQSVNKNSTAQSHEDQQITTEMIDQFLKIVAET</sequence>
<dbReference type="RefSeq" id="WP_006210815.1">
    <property type="nucleotide sequence ID" value="NZ_CBCSBX010000001.1"/>
</dbReference>
<evidence type="ECO:0000313" key="2">
    <source>
        <dbReference type="EMBL" id="KZS48655.1"/>
    </source>
</evidence>
<feature type="chain" id="PRO_5039694442" evidence="1">
    <location>
        <begin position="30"/>
        <end position="81"/>
    </location>
</feature>
<dbReference type="OrthoDB" id="2657033at2"/>
<dbReference type="KEGG" id="pglu:A3958_22600"/>
<comment type="caution">
    <text evidence="2">The sequence shown here is derived from an EMBL/GenBank/DDBJ whole genome shotgun (WGS) entry which is preliminary data.</text>
</comment>
<organism evidence="2 3">
    <name type="scientific">Paenibacillus glucanolyticus</name>
    <dbReference type="NCBI Taxonomy" id="59843"/>
    <lineage>
        <taxon>Bacteria</taxon>
        <taxon>Bacillati</taxon>
        <taxon>Bacillota</taxon>
        <taxon>Bacilli</taxon>
        <taxon>Bacillales</taxon>
        <taxon>Paenibacillaceae</taxon>
        <taxon>Paenibacillus</taxon>
    </lineage>
</organism>
<reference evidence="2" key="1">
    <citation type="journal article" date="2016" name="Genome Announc.">
        <title>Draft genomes of two strains of Paenibacillus glucanolyticus with capability to degrade lignocellulose.</title>
        <authorList>
            <person name="Mathews S.L."/>
            <person name="Pawlak J."/>
            <person name="Grunden A.M."/>
        </authorList>
    </citation>
    <scope>NUCLEOTIDE SEQUENCE [LARGE SCALE GENOMIC DNA]</scope>
    <source>
        <strain evidence="2">SLM1</strain>
    </source>
</reference>
<feature type="signal peptide" evidence="1">
    <location>
        <begin position="1"/>
        <end position="29"/>
    </location>
</feature>
<dbReference type="GeneID" id="97555777"/>
<keyword evidence="3" id="KW-1185">Reference proteome</keyword>
<proteinExistence type="predicted"/>